<dbReference type="Pfam" id="PF04892">
    <property type="entry name" value="VanZ"/>
    <property type="match status" value="1"/>
</dbReference>
<evidence type="ECO:0000259" key="2">
    <source>
        <dbReference type="Pfam" id="PF04892"/>
    </source>
</evidence>
<feature type="transmembrane region" description="Helical" evidence="1">
    <location>
        <begin position="43"/>
        <end position="62"/>
    </location>
</feature>
<gene>
    <name evidence="3" type="ORF">COY87_05280</name>
</gene>
<sequence>MRSKLSLIDYIIYWLPPLLWMGCIFYMSSQSHILVTHSATSDFIIFKSLHVVEYALLYFLFFRAFYCSNRNKPNLKFIFLSSFILSVIFAVSDEFHQLFTPTRQPQIRDIAIDIIGIFIIYCIIRYKLPLFKKLL</sequence>
<accession>A0A2M7QH07</accession>
<feature type="domain" description="VanZ-like" evidence="2">
    <location>
        <begin position="18"/>
        <end position="125"/>
    </location>
</feature>
<protein>
    <recommendedName>
        <fullName evidence="2">VanZ-like domain-containing protein</fullName>
    </recommendedName>
</protein>
<feature type="transmembrane region" description="Helical" evidence="1">
    <location>
        <begin position="110"/>
        <end position="128"/>
    </location>
</feature>
<keyword evidence="1" id="KW-1133">Transmembrane helix</keyword>
<dbReference type="PROSITE" id="PS51257">
    <property type="entry name" value="PROKAR_LIPOPROTEIN"/>
    <property type="match status" value="1"/>
</dbReference>
<dbReference type="AlphaFoldDB" id="A0A2M7QH07"/>
<comment type="caution">
    <text evidence="3">The sequence shown here is derived from an EMBL/GenBank/DDBJ whole genome shotgun (WGS) entry which is preliminary data.</text>
</comment>
<keyword evidence="1" id="KW-0812">Transmembrane</keyword>
<organism evidence="3 4">
    <name type="scientific">Candidatus Roizmanbacteria bacterium CG_4_10_14_0_8_um_filter_33_9</name>
    <dbReference type="NCBI Taxonomy" id="1974826"/>
    <lineage>
        <taxon>Bacteria</taxon>
        <taxon>Candidatus Roizmaniibacteriota</taxon>
    </lineage>
</organism>
<name>A0A2M7QH07_9BACT</name>
<evidence type="ECO:0000313" key="4">
    <source>
        <dbReference type="Proteomes" id="UP000229401"/>
    </source>
</evidence>
<reference evidence="4" key="1">
    <citation type="submission" date="2017-09" db="EMBL/GenBank/DDBJ databases">
        <title>Depth-based differentiation of microbial function through sediment-hosted aquifers and enrichment of novel symbionts in the deep terrestrial subsurface.</title>
        <authorList>
            <person name="Probst A.J."/>
            <person name="Ladd B."/>
            <person name="Jarett J.K."/>
            <person name="Geller-Mcgrath D.E."/>
            <person name="Sieber C.M.K."/>
            <person name="Emerson J.B."/>
            <person name="Anantharaman K."/>
            <person name="Thomas B.C."/>
            <person name="Malmstrom R."/>
            <person name="Stieglmeier M."/>
            <person name="Klingl A."/>
            <person name="Woyke T."/>
            <person name="Ryan C.M."/>
            <person name="Banfield J.F."/>
        </authorList>
    </citation>
    <scope>NUCLEOTIDE SEQUENCE [LARGE SCALE GENOMIC DNA]</scope>
</reference>
<proteinExistence type="predicted"/>
<dbReference type="NCBIfam" id="NF037970">
    <property type="entry name" value="vanZ_1"/>
    <property type="match status" value="1"/>
</dbReference>
<keyword evidence="1" id="KW-0472">Membrane</keyword>
<dbReference type="InterPro" id="IPR006976">
    <property type="entry name" value="VanZ-like"/>
</dbReference>
<dbReference type="EMBL" id="PFLI01000182">
    <property type="protein sequence ID" value="PIY71612.1"/>
    <property type="molecule type" value="Genomic_DNA"/>
</dbReference>
<dbReference type="Proteomes" id="UP000229401">
    <property type="component" value="Unassembled WGS sequence"/>
</dbReference>
<evidence type="ECO:0000313" key="3">
    <source>
        <dbReference type="EMBL" id="PIY71612.1"/>
    </source>
</evidence>
<evidence type="ECO:0000256" key="1">
    <source>
        <dbReference type="SAM" id="Phobius"/>
    </source>
</evidence>
<feature type="transmembrane region" description="Helical" evidence="1">
    <location>
        <begin position="74"/>
        <end position="90"/>
    </location>
</feature>
<feature type="transmembrane region" description="Helical" evidence="1">
    <location>
        <begin position="7"/>
        <end position="28"/>
    </location>
</feature>